<sequence length="158" mass="16906">MKKSLTVATAVGAALLMGAGTSTARSAAPAPAPPTVTTAVTTTAAAAPQVAAAGCYLEVYTPWKENMASSGTSDHARGKYRTRNNCSGWYNTALLQYHRWDGWNRIAGTDWVGNRGMSHLQWKCQGKGTFTYRTKGSVRGGSPARVGWATSQERRFTC</sequence>
<keyword evidence="1" id="KW-0732">Signal</keyword>
<dbReference type="Proteomes" id="UP000315226">
    <property type="component" value="Unassembled WGS sequence"/>
</dbReference>
<gene>
    <name evidence="2" type="ORF">SGA01_21160</name>
</gene>
<evidence type="ECO:0000313" key="3">
    <source>
        <dbReference type="Proteomes" id="UP000315226"/>
    </source>
</evidence>
<evidence type="ECO:0000256" key="1">
    <source>
        <dbReference type="SAM" id="SignalP"/>
    </source>
</evidence>
<feature type="signal peptide" evidence="1">
    <location>
        <begin position="1"/>
        <end position="27"/>
    </location>
</feature>
<feature type="chain" id="PRO_5038392296" description="Secreted protein" evidence="1">
    <location>
        <begin position="28"/>
        <end position="158"/>
    </location>
</feature>
<accession>A0A4Y3RFD2</accession>
<name>A0A4Y3RFD2_9ACTN</name>
<evidence type="ECO:0000313" key="2">
    <source>
        <dbReference type="EMBL" id="GEB56511.1"/>
    </source>
</evidence>
<comment type="caution">
    <text evidence="2">The sequence shown here is derived from an EMBL/GenBank/DDBJ whole genome shotgun (WGS) entry which is preliminary data.</text>
</comment>
<organism evidence="2 3">
    <name type="scientific">Streptomyces gardneri</name>
    <dbReference type="NCBI Taxonomy" id="66892"/>
    <lineage>
        <taxon>Bacteria</taxon>
        <taxon>Bacillati</taxon>
        <taxon>Actinomycetota</taxon>
        <taxon>Actinomycetes</taxon>
        <taxon>Kitasatosporales</taxon>
        <taxon>Streptomycetaceae</taxon>
        <taxon>Streptomyces</taxon>
    </lineage>
</organism>
<dbReference type="OrthoDB" id="4310677at2"/>
<protein>
    <recommendedName>
        <fullName evidence="4">Secreted protein</fullName>
    </recommendedName>
</protein>
<keyword evidence="3" id="KW-1185">Reference proteome</keyword>
<proteinExistence type="predicted"/>
<dbReference type="AlphaFoldDB" id="A0A4Y3RFD2"/>
<reference evidence="2 3" key="1">
    <citation type="submission" date="2019-06" db="EMBL/GenBank/DDBJ databases">
        <title>Whole genome shotgun sequence of Streptomyces gardneri NBRC 12865.</title>
        <authorList>
            <person name="Hosoyama A."/>
            <person name="Uohara A."/>
            <person name="Ohji S."/>
            <person name="Ichikawa N."/>
        </authorList>
    </citation>
    <scope>NUCLEOTIDE SEQUENCE [LARGE SCALE GENOMIC DNA]</scope>
    <source>
        <strain evidence="2 3">NBRC 12865</strain>
    </source>
</reference>
<dbReference type="RefSeq" id="WP_141295691.1">
    <property type="nucleotide sequence ID" value="NZ_BJMN01000012.1"/>
</dbReference>
<dbReference type="EMBL" id="BJMN01000012">
    <property type="protein sequence ID" value="GEB56511.1"/>
    <property type="molecule type" value="Genomic_DNA"/>
</dbReference>
<evidence type="ECO:0008006" key="4">
    <source>
        <dbReference type="Google" id="ProtNLM"/>
    </source>
</evidence>